<evidence type="ECO:0000313" key="2">
    <source>
        <dbReference type="EMBL" id="KAJ3480628.1"/>
    </source>
</evidence>
<dbReference type="Proteomes" id="UP001212997">
    <property type="component" value="Unassembled WGS sequence"/>
</dbReference>
<proteinExistence type="predicted"/>
<comment type="caution">
    <text evidence="2">The sequence shown here is derived from an EMBL/GenBank/DDBJ whole genome shotgun (WGS) entry which is preliminary data.</text>
</comment>
<dbReference type="AlphaFoldDB" id="A0AAD5UXS4"/>
<protein>
    <recommendedName>
        <fullName evidence="1">CHAT domain-containing protein</fullName>
    </recommendedName>
</protein>
<dbReference type="SUPFAM" id="SSF81901">
    <property type="entry name" value="HCP-like"/>
    <property type="match status" value="2"/>
</dbReference>
<organism evidence="2 3">
    <name type="scientific">Meripilus lineatus</name>
    <dbReference type="NCBI Taxonomy" id="2056292"/>
    <lineage>
        <taxon>Eukaryota</taxon>
        <taxon>Fungi</taxon>
        <taxon>Dikarya</taxon>
        <taxon>Basidiomycota</taxon>
        <taxon>Agaricomycotina</taxon>
        <taxon>Agaricomycetes</taxon>
        <taxon>Polyporales</taxon>
        <taxon>Meripilaceae</taxon>
        <taxon>Meripilus</taxon>
    </lineage>
</organism>
<evidence type="ECO:0000259" key="1">
    <source>
        <dbReference type="Pfam" id="PF12770"/>
    </source>
</evidence>
<name>A0AAD5UXS4_9APHY</name>
<gene>
    <name evidence="2" type="ORF">NLI96_g8213</name>
</gene>
<dbReference type="InterPro" id="IPR011990">
    <property type="entry name" value="TPR-like_helical_dom_sf"/>
</dbReference>
<feature type="domain" description="CHAT" evidence="1">
    <location>
        <begin position="884"/>
        <end position="1149"/>
    </location>
</feature>
<reference evidence="2" key="1">
    <citation type="submission" date="2022-07" db="EMBL/GenBank/DDBJ databases">
        <title>Genome Sequence of Physisporinus lineatus.</title>
        <authorList>
            <person name="Buettner E."/>
        </authorList>
    </citation>
    <scope>NUCLEOTIDE SEQUENCE</scope>
    <source>
        <strain evidence="2">VT162</strain>
    </source>
</reference>
<dbReference type="InterPro" id="IPR024983">
    <property type="entry name" value="CHAT_dom"/>
</dbReference>
<dbReference type="EMBL" id="JANAWD010000364">
    <property type="protein sequence ID" value="KAJ3480628.1"/>
    <property type="molecule type" value="Genomic_DNA"/>
</dbReference>
<sequence>MFHFKQKIQLGDSGDDYRVSLLKIHPVVVAGAHTELHFEIDANGCIPILLTRTTGSPWACAYEFTMDADPKLILQLHFEPPVTPNQPGSIGCLRIMSGAAGSPSPKKHEIGSLLFQAGELTLQMSEQDEEIPDSGSDFFLMTDDDDDGEEADEVAVNESQKHINEIWVSCTISARTDLRLTESWDYEHLLSNSELSLTRAKDGGIPEIEDAKSYLQTAAKVCPLSHPDHFRVMALLARAHFAAFGRAGTIAYLKESVAHYSKATDLCPKTHPLRSSVLIGYSEVLLKNFKDWGQRRDLDKVFDLLAEALPLCLSGSEDHAQTLHNLGVAHAVIFAQDGHVDDLEKSASYHKSVLEIRTSSHPDRPLSLYSLAETYTKLFENSGDLAKLDTAIQYCHEALSLSPPQRPEDSLFLAQLGSACLQRYTARGDVEDLDRSIKFQREALQLQREGLTHRFAALGNLGRALSTRFELRRDIVDAEESVKCLQQALMFYPRGHPERPLVFSDRGRALLNRYSLRGDMEDLTNSIRDFGEALTLCGEGHPWHGQFLYNLADALLIRFDKTRTPRDQKSAQRYLESGRLVLHQDDPTMGLILFASAREHLLRAAGQPEIWPNLVDEAFLLYEKASAHPTLGARQQLAAALSWVAAAEERKHPSSLAAYKQTFVLLDKQLNVVSDVLTRHLIRKQLPTNLATNAAACAIDEGENDVATELLEQGRGLLWMQLTRLRTPIEDLRKLGPEGAALADRFEQLSKALEAGATTISEATSSEGAEASKERNAQRYREMSERWEETLAEIRRVPGFTHFLQATPYSNLQDAASAGPVIMFNIGQRRSDALIISEVGVPNVIPLPQATPRTLASLSSDLANTLRTTRAVEDEKYRTSQVTRVLRQLWDIVISPVVQCLSPTVKPGSRIWLCPTAELCSLPIHAAGQYRKGGSNLPDLFVCSYTPTLSALIRARQNHSGSREVRPAVLTIGERNEEARGGEATLVSASSELEGVGKLVPANIPHHELLDSAATPEGVLRGLQDHTWVHIACHGVQEPSQPFYSHFLLHHKPLRLLDIIQANLDHVKFAFTSACHTAVGDKNTPDEVISLAAALQFAGFRSVVGTTWGMDDRDGPDVTKTFYKFMFDAARNMDHTEAAIALSAATKAMKKKGVPVDRRVVFIHIGA</sequence>
<accession>A0AAD5UXS4</accession>
<dbReference type="Gene3D" id="1.25.40.10">
    <property type="entry name" value="Tetratricopeptide repeat domain"/>
    <property type="match status" value="2"/>
</dbReference>
<evidence type="ECO:0000313" key="3">
    <source>
        <dbReference type="Proteomes" id="UP001212997"/>
    </source>
</evidence>
<dbReference type="Pfam" id="PF12770">
    <property type="entry name" value="CHAT"/>
    <property type="match status" value="1"/>
</dbReference>
<keyword evidence="3" id="KW-1185">Reference proteome</keyword>